<dbReference type="InterPro" id="IPR001789">
    <property type="entry name" value="Sig_transdc_resp-reg_receiver"/>
</dbReference>
<dbReference type="Pfam" id="PF08447">
    <property type="entry name" value="PAS_3"/>
    <property type="match status" value="1"/>
</dbReference>
<dbReference type="PANTHER" id="PTHR32071">
    <property type="entry name" value="TRANSCRIPTIONAL REGULATORY PROTEIN"/>
    <property type="match status" value="1"/>
</dbReference>
<evidence type="ECO:0000256" key="7">
    <source>
        <dbReference type="PROSITE-ProRule" id="PRU00169"/>
    </source>
</evidence>
<dbReference type="Pfam" id="PF02954">
    <property type="entry name" value="HTH_8"/>
    <property type="match status" value="1"/>
</dbReference>
<name>A0A7G8BKR5_9BACT</name>
<dbReference type="InterPro" id="IPR002078">
    <property type="entry name" value="Sigma_54_int"/>
</dbReference>
<dbReference type="InterPro" id="IPR013655">
    <property type="entry name" value="PAS_fold_3"/>
</dbReference>
<feature type="domain" description="PAC" evidence="10">
    <location>
        <begin position="211"/>
        <end position="263"/>
    </location>
</feature>
<dbReference type="GO" id="GO:0005524">
    <property type="term" value="F:ATP binding"/>
    <property type="evidence" value="ECO:0007669"/>
    <property type="project" value="UniProtKB-KW"/>
</dbReference>
<dbReference type="CDD" id="cd00009">
    <property type="entry name" value="AAA"/>
    <property type="match status" value="1"/>
</dbReference>
<evidence type="ECO:0000256" key="4">
    <source>
        <dbReference type="ARBA" id="ARBA00023125"/>
    </source>
</evidence>
<dbReference type="InterPro" id="IPR058031">
    <property type="entry name" value="AAA_lid_NorR"/>
</dbReference>
<dbReference type="NCBIfam" id="TIGR00229">
    <property type="entry name" value="sensory_box"/>
    <property type="match status" value="1"/>
</dbReference>
<dbReference type="GO" id="GO:0000160">
    <property type="term" value="P:phosphorelay signal transduction system"/>
    <property type="evidence" value="ECO:0007669"/>
    <property type="project" value="InterPro"/>
</dbReference>
<dbReference type="FunFam" id="1.10.8.60:FF:000014">
    <property type="entry name" value="DNA-binding transcriptional regulator NtrC"/>
    <property type="match status" value="1"/>
</dbReference>
<dbReference type="GO" id="GO:0006355">
    <property type="term" value="P:regulation of DNA-templated transcription"/>
    <property type="evidence" value="ECO:0007669"/>
    <property type="project" value="InterPro"/>
</dbReference>
<gene>
    <name evidence="11" type="ORF">H7849_03930</name>
</gene>
<evidence type="ECO:0000313" key="11">
    <source>
        <dbReference type="EMBL" id="QNI33135.1"/>
    </source>
</evidence>
<dbReference type="SUPFAM" id="SSF55785">
    <property type="entry name" value="PYP-like sensor domain (PAS domain)"/>
    <property type="match status" value="1"/>
</dbReference>
<dbReference type="PROSITE" id="PS00688">
    <property type="entry name" value="SIGMA54_INTERACT_3"/>
    <property type="match status" value="1"/>
</dbReference>
<dbReference type="Gene3D" id="3.40.50.300">
    <property type="entry name" value="P-loop containing nucleotide triphosphate hydrolases"/>
    <property type="match status" value="1"/>
</dbReference>
<dbReference type="SMART" id="SM00448">
    <property type="entry name" value="REC"/>
    <property type="match status" value="1"/>
</dbReference>
<dbReference type="GO" id="GO:0043565">
    <property type="term" value="F:sequence-specific DNA binding"/>
    <property type="evidence" value="ECO:0007669"/>
    <property type="project" value="InterPro"/>
</dbReference>
<proteinExistence type="predicted"/>
<dbReference type="InterPro" id="IPR009057">
    <property type="entry name" value="Homeodomain-like_sf"/>
</dbReference>
<evidence type="ECO:0000256" key="3">
    <source>
        <dbReference type="ARBA" id="ARBA00023015"/>
    </source>
</evidence>
<organism evidence="11 12">
    <name type="scientific">Alloacidobacterium dinghuense</name>
    <dbReference type="NCBI Taxonomy" id="2763107"/>
    <lineage>
        <taxon>Bacteria</taxon>
        <taxon>Pseudomonadati</taxon>
        <taxon>Acidobacteriota</taxon>
        <taxon>Terriglobia</taxon>
        <taxon>Terriglobales</taxon>
        <taxon>Acidobacteriaceae</taxon>
        <taxon>Alloacidobacterium</taxon>
    </lineage>
</organism>
<dbReference type="RefSeq" id="WP_186744308.1">
    <property type="nucleotide sequence ID" value="NZ_CP060394.1"/>
</dbReference>
<dbReference type="PROSITE" id="PS00675">
    <property type="entry name" value="SIGMA54_INTERACT_1"/>
    <property type="match status" value="1"/>
</dbReference>
<evidence type="ECO:0000259" key="10">
    <source>
        <dbReference type="PROSITE" id="PS50113"/>
    </source>
</evidence>
<dbReference type="PROSITE" id="PS50113">
    <property type="entry name" value="PAC"/>
    <property type="match status" value="1"/>
</dbReference>
<feature type="modified residue" description="4-aspartylphosphate" evidence="7">
    <location>
        <position position="54"/>
    </location>
</feature>
<dbReference type="KEGG" id="adin:H7849_03930"/>
<dbReference type="InterPro" id="IPR025944">
    <property type="entry name" value="Sigma_54_int_dom_CS"/>
</dbReference>
<keyword evidence="2" id="KW-0067">ATP-binding</keyword>
<dbReference type="InterPro" id="IPR027417">
    <property type="entry name" value="P-loop_NTPase"/>
</dbReference>
<keyword evidence="6" id="KW-0804">Transcription</keyword>
<dbReference type="InterPro" id="IPR000700">
    <property type="entry name" value="PAS-assoc_C"/>
</dbReference>
<keyword evidence="5" id="KW-0010">Activator</keyword>
<dbReference type="Gene3D" id="1.10.8.60">
    <property type="match status" value="1"/>
</dbReference>
<dbReference type="PROSITE" id="PS00676">
    <property type="entry name" value="SIGMA54_INTERACT_2"/>
    <property type="match status" value="1"/>
</dbReference>
<feature type="domain" description="Response regulatory" evidence="9">
    <location>
        <begin position="2"/>
        <end position="119"/>
    </location>
</feature>
<dbReference type="Pfam" id="PF00072">
    <property type="entry name" value="Response_reg"/>
    <property type="match status" value="1"/>
</dbReference>
<evidence type="ECO:0000259" key="9">
    <source>
        <dbReference type="PROSITE" id="PS50110"/>
    </source>
</evidence>
<keyword evidence="12" id="KW-1185">Reference proteome</keyword>
<dbReference type="PROSITE" id="PS50110">
    <property type="entry name" value="RESPONSE_REGULATORY"/>
    <property type="match status" value="1"/>
</dbReference>
<keyword evidence="3" id="KW-0805">Transcription regulation</keyword>
<dbReference type="Pfam" id="PF25601">
    <property type="entry name" value="AAA_lid_14"/>
    <property type="match status" value="1"/>
</dbReference>
<dbReference type="SUPFAM" id="SSF52172">
    <property type="entry name" value="CheY-like"/>
    <property type="match status" value="1"/>
</dbReference>
<dbReference type="Proteomes" id="UP000515312">
    <property type="component" value="Chromosome"/>
</dbReference>
<evidence type="ECO:0000313" key="12">
    <source>
        <dbReference type="Proteomes" id="UP000515312"/>
    </source>
</evidence>
<dbReference type="InterPro" id="IPR003593">
    <property type="entry name" value="AAA+_ATPase"/>
</dbReference>
<dbReference type="InterPro" id="IPR011006">
    <property type="entry name" value="CheY-like_superfamily"/>
</dbReference>
<evidence type="ECO:0000256" key="5">
    <source>
        <dbReference type="ARBA" id="ARBA00023159"/>
    </source>
</evidence>
<evidence type="ECO:0000259" key="8">
    <source>
        <dbReference type="PROSITE" id="PS50045"/>
    </source>
</evidence>
<reference evidence="11 12" key="1">
    <citation type="submission" date="2020-08" db="EMBL/GenBank/DDBJ databases">
        <title>Edaphobacter telluris sp. nov. and Acidobacterium dinghuensis sp. nov., two acidobacteria isolated from forest soil.</title>
        <authorList>
            <person name="Fu J."/>
            <person name="Qiu L."/>
        </authorList>
    </citation>
    <scope>NUCLEOTIDE SEQUENCE [LARGE SCALE GENOMIC DNA]</scope>
    <source>
        <strain evidence="11">4Y35</strain>
    </source>
</reference>
<dbReference type="CDD" id="cd00156">
    <property type="entry name" value="REC"/>
    <property type="match status" value="1"/>
</dbReference>
<dbReference type="AlphaFoldDB" id="A0A7G8BKR5"/>
<evidence type="ECO:0000256" key="6">
    <source>
        <dbReference type="ARBA" id="ARBA00023163"/>
    </source>
</evidence>
<dbReference type="SUPFAM" id="SSF52540">
    <property type="entry name" value="P-loop containing nucleoside triphosphate hydrolases"/>
    <property type="match status" value="1"/>
</dbReference>
<dbReference type="SMART" id="SM00382">
    <property type="entry name" value="AAA"/>
    <property type="match status" value="1"/>
</dbReference>
<dbReference type="InterPro" id="IPR000014">
    <property type="entry name" value="PAS"/>
</dbReference>
<dbReference type="InterPro" id="IPR025662">
    <property type="entry name" value="Sigma_54_int_dom_ATP-bd_1"/>
</dbReference>
<dbReference type="PANTHER" id="PTHR32071:SF117">
    <property type="entry name" value="PTS-DEPENDENT DIHYDROXYACETONE KINASE OPERON REGULATORY PROTEIN-RELATED"/>
    <property type="match status" value="1"/>
</dbReference>
<dbReference type="CDD" id="cd00130">
    <property type="entry name" value="PAS"/>
    <property type="match status" value="1"/>
</dbReference>
<dbReference type="Pfam" id="PF00158">
    <property type="entry name" value="Sigma54_activat"/>
    <property type="match status" value="1"/>
</dbReference>
<evidence type="ECO:0000256" key="1">
    <source>
        <dbReference type="ARBA" id="ARBA00022741"/>
    </source>
</evidence>
<keyword evidence="4" id="KW-0238">DNA-binding</keyword>
<dbReference type="Gene3D" id="3.40.50.2300">
    <property type="match status" value="1"/>
</dbReference>
<accession>A0A7G8BKR5</accession>
<dbReference type="FunFam" id="3.40.50.300:FF:000006">
    <property type="entry name" value="DNA-binding transcriptional regulator NtrC"/>
    <property type="match status" value="1"/>
</dbReference>
<sequence length="612" mass="68903">MRILYLEDEPKDAELVQASMEVEDIVCDLTLVDTEADFLRSLKQGGGFDLILADYTLPSFDGISALKIAQDICPDVPFIFVSGTLVEEVGIEALKQGATDYVSKTRLSRIAPSVRRALREADERSQRKVAEEALQRSEAYLAEAQRLSHTGSFSWKVLSGEIYWSEETFRIFGFEQDVRPSLERILQQTHPADREHHRLVLESAAKEKKDFDFEHRLLMADASVKHIHVVGHRSKQTVSGELEFVGAVTDITERKRTEAELRNALDEIGKLQERLYKENIALREEIDKTFMFEEIVGESPALRTALAQVSKVAPTDATVLITGETGTGKELFARAIHKRSKRSSRAFVNVNCAAIPTSLIASELFGHEKGAFTGALQRRLGRFELAEGGTIFLDEVGELPLETQITLLRVLQEREFERVGGTQTVRADVRVIAATNRNLQSAIASGAFRSDLFYRLNVFPLQIPPLREREEDIPLLVEYFIDRYARKANKKIRTIEKRTLDLLQSYSWPGNIRELQNVIERSIVLCETDTFSMEQGWLCPTSSSQLDRDLPNYSLTRHSAEEERKIIEAALAQTRGRISGPDGAAAQLGMPASTLESKIRALKINKHQFKTA</sequence>
<keyword evidence="1" id="KW-0547">Nucleotide-binding</keyword>
<dbReference type="FunFam" id="3.30.450.20:FF:000088">
    <property type="entry name" value="Sensory transduction histidine kinase"/>
    <property type="match status" value="1"/>
</dbReference>
<dbReference type="PROSITE" id="PS50045">
    <property type="entry name" value="SIGMA54_INTERACT_4"/>
    <property type="match status" value="1"/>
</dbReference>
<dbReference type="InterPro" id="IPR002197">
    <property type="entry name" value="HTH_Fis"/>
</dbReference>
<dbReference type="InterPro" id="IPR035965">
    <property type="entry name" value="PAS-like_dom_sf"/>
</dbReference>
<dbReference type="Gene3D" id="1.10.10.60">
    <property type="entry name" value="Homeodomain-like"/>
    <property type="match status" value="1"/>
</dbReference>
<keyword evidence="7" id="KW-0597">Phosphoprotein</keyword>
<dbReference type="SUPFAM" id="SSF46689">
    <property type="entry name" value="Homeodomain-like"/>
    <property type="match status" value="1"/>
</dbReference>
<dbReference type="EMBL" id="CP060394">
    <property type="protein sequence ID" value="QNI33135.1"/>
    <property type="molecule type" value="Genomic_DNA"/>
</dbReference>
<feature type="domain" description="Sigma-54 factor interaction" evidence="8">
    <location>
        <begin position="295"/>
        <end position="524"/>
    </location>
</feature>
<dbReference type="Gene3D" id="2.10.70.100">
    <property type="match status" value="1"/>
</dbReference>
<dbReference type="InterPro" id="IPR025943">
    <property type="entry name" value="Sigma_54_int_dom_ATP-bd_2"/>
</dbReference>
<evidence type="ECO:0000256" key="2">
    <source>
        <dbReference type="ARBA" id="ARBA00022840"/>
    </source>
</evidence>
<protein>
    <submittedName>
        <fullName evidence="11">Sigma 54-interacting transcriptional regulator</fullName>
    </submittedName>
</protein>
<dbReference type="Gene3D" id="3.30.450.20">
    <property type="entry name" value="PAS domain"/>
    <property type="match status" value="1"/>
</dbReference>